<dbReference type="EMBL" id="CP097320">
    <property type="protein sequence ID" value="UQX10484.1"/>
    <property type="molecule type" value="Genomic_DNA"/>
</dbReference>
<proteinExistence type="predicted"/>
<protein>
    <recommendedName>
        <fullName evidence="3">TetR family transcriptional regulator</fullName>
    </recommendedName>
</protein>
<dbReference type="Proteomes" id="UP001056610">
    <property type="component" value="Chromosome"/>
</dbReference>
<gene>
    <name evidence="1" type="ORF">M5I08_20785</name>
</gene>
<organism evidence="1 2">
    <name type="scientific">Candidatus Mycobacterium methanotrophicum</name>
    <dbReference type="NCBI Taxonomy" id="2943498"/>
    <lineage>
        <taxon>Bacteria</taxon>
        <taxon>Bacillati</taxon>
        <taxon>Actinomycetota</taxon>
        <taxon>Actinomycetes</taxon>
        <taxon>Mycobacteriales</taxon>
        <taxon>Mycobacteriaceae</taxon>
        <taxon>Mycobacterium</taxon>
    </lineage>
</organism>
<accession>A0ABY4QHZ1</accession>
<keyword evidence="2" id="KW-1185">Reference proteome</keyword>
<evidence type="ECO:0000313" key="2">
    <source>
        <dbReference type="Proteomes" id="UP001056610"/>
    </source>
</evidence>
<evidence type="ECO:0008006" key="3">
    <source>
        <dbReference type="Google" id="ProtNLM"/>
    </source>
</evidence>
<name>A0ABY4QHZ1_9MYCO</name>
<dbReference type="RefSeq" id="WP_219068635.1">
    <property type="nucleotide sequence ID" value="NZ_CAJUXY010000040.1"/>
</dbReference>
<sequence>MDDADLETHIKGFLTALGERPEELIPKHLAEIEQPNPQDVEDFRRYVNDLKMLYGQGLLDMYRRIESHGSAICGLTDEAEIAERVQKIMALVALDGEDVPKILASFEDAANQLNPLAIVRLFMTIQGASVGGLPRQAQRDALILDLTTYCLTRFPLPEDD</sequence>
<reference evidence="1" key="1">
    <citation type="submission" date="2022-05" db="EMBL/GenBank/DDBJ databases">
        <title>A methanotrophic Mycobacterium dominates a cave microbial ecosystem.</title>
        <authorList>
            <person name="Van Spanning R.J.M."/>
            <person name="Guan Q."/>
            <person name="Melkonian C."/>
            <person name="Gallant J."/>
            <person name="Polerecky L."/>
            <person name="Flot J.-F."/>
            <person name="Brandt B.W."/>
            <person name="Braster M."/>
            <person name="Iturbe Espinoza P."/>
            <person name="Aerts J."/>
            <person name="Meima-Franke M."/>
            <person name="Piersma S.R."/>
            <person name="Bunduc C."/>
            <person name="Ummels R."/>
            <person name="Pain A."/>
            <person name="Fleming E.J."/>
            <person name="van der Wel N."/>
            <person name="Gherman V.D."/>
            <person name="Sarbu S.M."/>
            <person name="Bodelier P.L.E."/>
            <person name="Bitter W."/>
        </authorList>
    </citation>
    <scope>NUCLEOTIDE SEQUENCE</scope>
    <source>
        <strain evidence="1">Sulfur Cave</strain>
    </source>
</reference>
<evidence type="ECO:0000313" key="1">
    <source>
        <dbReference type="EMBL" id="UQX10484.1"/>
    </source>
</evidence>